<dbReference type="Proteomes" id="UP001234916">
    <property type="component" value="Chromosome"/>
</dbReference>
<reference evidence="1" key="1">
    <citation type="journal article" date="2023" name="Nat. Microbiol.">
        <title>Enrichment and characterization of a nitric oxide-reducing microbial community in a continuous bioreactor.</title>
        <authorList>
            <person name="Garrido-Amador P."/>
            <person name="Stortenbeker N."/>
            <person name="Wessels H.J.C.T."/>
            <person name="Speth D.R."/>
            <person name="Garcia-Heredia I."/>
            <person name="Kartal B."/>
        </authorList>
    </citation>
    <scope>NUCLEOTIDE SEQUENCE</scope>
    <source>
        <strain evidence="1">MAG1</strain>
    </source>
</reference>
<dbReference type="KEGG" id="npv:OHM77_06325"/>
<dbReference type="EMBL" id="CP107246">
    <property type="protein sequence ID" value="WIM06875.1"/>
    <property type="molecule type" value="Genomic_DNA"/>
</dbReference>
<dbReference type="InterPro" id="IPR025528">
    <property type="entry name" value="BrnA_antitoxin"/>
</dbReference>
<accession>A0AA49FNK5</accession>
<name>A0AA49FNK5_9PROT</name>
<evidence type="ECO:0000313" key="1">
    <source>
        <dbReference type="EMBL" id="WIM06875.1"/>
    </source>
</evidence>
<dbReference type="AlphaFoldDB" id="A0AA49FNK5"/>
<gene>
    <name evidence="1" type="ORF">OHM77_06325</name>
</gene>
<protein>
    <submittedName>
        <fullName evidence="1">BrnA antitoxin family protein</fullName>
    </submittedName>
</protein>
<proteinExistence type="predicted"/>
<dbReference type="Pfam" id="PF14384">
    <property type="entry name" value="BrnA_antitoxin"/>
    <property type="match status" value="1"/>
</dbReference>
<organism evidence="1">
    <name type="scientific">Candidatus Nitricoxidivorans perseverans</name>
    <dbReference type="NCBI Taxonomy" id="2975601"/>
    <lineage>
        <taxon>Bacteria</taxon>
        <taxon>Pseudomonadati</taxon>
        <taxon>Pseudomonadota</taxon>
        <taxon>Betaproteobacteria</taxon>
        <taxon>Nitrosomonadales</taxon>
        <taxon>Sterolibacteriaceae</taxon>
        <taxon>Candidatus Nitricoxidivorans</taxon>
    </lineage>
</organism>
<sequence>MDKHRKPDPTLIDEENPEWTDEDFARARPASEVLPKLFEAKVAEEMLRPKRGRPVSETPKAHVNLRLDPEVVTAFRATGRGWQTRLNAALKDWLKNHSPA</sequence>